<dbReference type="InterPro" id="IPR006626">
    <property type="entry name" value="PbH1"/>
</dbReference>
<dbReference type="InterPro" id="IPR012334">
    <property type="entry name" value="Pectin_lyas_fold"/>
</dbReference>
<name>A0A660DVI0_9LACO</name>
<protein>
    <submittedName>
        <fullName evidence="5">Glycoside hydrolase family 28 [Lactobacillus pentosus]</fullName>
    </submittedName>
</protein>
<dbReference type="GO" id="GO:0004650">
    <property type="term" value="F:polygalacturonase activity"/>
    <property type="evidence" value="ECO:0007669"/>
    <property type="project" value="InterPro"/>
</dbReference>
<dbReference type="SMART" id="SM00710">
    <property type="entry name" value="PbH1"/>
    <property type="match status" value="5"/>
</dbReference>
<dbReference type="SUPFAM" id="SSF51126">
    <property type="entry name" value="Pectin lyase-like"/>
    <property type="match status" value="1"/>
</dbReference>
<gene>
    <name evidence="5" type="ORF">MUDAN_MDHGFNIF_00331</name>
</gene>
<dbReference type="InterPro" id="IPR051801">
    <property type="entry name" value="GH28_Enzymes"/>
</dbReference>
<keyword evidence="3 4" id="KW-0326">Glycosidase</keyword>
<evidence type="ECO:0000313" key="5">
    <source>
        <dbReference type="EMBL" id="VDG26938.1"/>
    </source>
</evidence>
<dbReference type="EMBL" id="UYIG01000001">
    <property type="protein sequence ID" value="VDG26938.1"/>
    <property type="molecule type" value="Genomic_DNA"/>
</dbReference>
<dbReference type="Gene3D" id="2.160.20.10">
    <property type="entry name" value="Single-stranded right-handed beta-helix, Pectin lyase-like"/>
    <property type="match status" value="1"/>
</dbReference>
<dbReference type="AlphaFoldDB" id="A0A660DVI0"/>
<reference evidence="5 6" key="1">
    <citation type="submission" date="2018-11" db="EMBL/GenBank/DDBJ databases">
        <authorList>
            <person name="Wuyts S."/>
        </authorList>
    </citation>
    <scope>NUCLEOTIDE SEQUENCE [LARGE SCALE GENOMIC DNA]</scope>
    <source>
        <strain evidence="5">Lactobacillus mudanjiangensis AMBF249</strain>
    </source>
</reference>
<evidence type="ECO:0000256" key="3">
    <source>
        <dbReference type="ARBA" id="ARBA00023295"/>
    </source>
</evidence>
<dbReference type="PANTHER" id="PTHR31339:SF9">
    <property type="entry name" value="PLASMIN AND FIBRONECTIN-BINDING PROTEIN A"/>
    <property type="match status" value="1"/>
</dbReference>
<dbReference type="InterPro" id="IPR000743">
    <property type="entry name" value="Glyco_hydro_28"/>
</dbReference>
<evidence type="ECO:0000256" key="4">
    <source>
        <dbReference type="RuleBase" id="RU361169"/>
    </source>
</evidence>
<proteinExistence type="inferred from homology"/>
<sequence length="431" mass="48453">MLTLSQFQPHRDGQTLDTAIIQQALDQATEQQMSLKIEAGDYLTGALFIASHSRVEFEPGVRLIGSTDLSDYPEIKTRVAGVEMQWPAAILNIIDGEDVVIEGSGMIDGNGPIWWARYWGTDQKGGQRKVYDAKNLRWIVDYEVKRPREILLYRSKNCVISDLTLTHSGFWNCQVTYCDQVEIKQLTVKENNGPSTDGIDIDSSTNVHVHHCELSCGDDCIVVKSGRDGDGLRVNRPAEHIEIDHCVIHSGYGVTLGSEVSAGINDVHIHNMVFENTDCGFRMKSSADRGGTIQNVIAEHLEMRNVQFPFSWLMNWHTQYNHKTMAVTTEMPPMWAAVASQIPLDQQKTTVKDIVVRDVTATLAPDYAKESRAFDLKAFPEKPMQNITFEDCHLVASEFGHVVAVEGLLLKQVYVSVQRENDQQLEKFDTR</sequence>
<comment type="similarity">
    <text evidence="1 4">Belongs to the glycosyl hydrolase 28 family.</text>
</comment>
<dbReference type="GO" id="GO:0005975">
    <property type="term" value="P:carbohydrate metabolic process"/>
    <property type="evidence" value="ECO:0007669"/>
    <property type="project" value="InterPro"/>
</dbReference>
<accession>A0A660DVI0</accession>
<dbReference type="InterPro" id="IPR011050">
    <property type="entry name" value="Pectin_lyase_fold/virulence"/>
</dbReference>
<dbReference type="OrthoDB" id="9795222at2"/>
<dbReference type="Pfam" id="PF00295">
    <property type="entry name" value="Glyco_hydro_28"/>
    <property type="match status" value="1"/>
</dbReference>
<evidence type="ECO:0000313" key="6">
    <source>
        <dbReference type="Proteomes" id="UP000289996"/>
    </source>
</evidence>
<evidence type="ECO:0000256" key="1">
    <source>
        <dbReference type="ARBA" id="ARBA00008834"/>
    </source>
</evidence>
<keyword evidence="2 4" id="KW-0378">Hydrolase</keyword>
<dbReference type="Proteomes" id="UP000289996">
    <property type="component" value="Unassembled WGS sequence"/>
</dbReference>
<keyword evidence="6" id="KW-1185">Reference proteome</keyword>
<evidence type="ECO:0000256" key="2">
    <source>
        <dbReference type="ARBA" id="ARBA00022801"/>
    </source>
</evidence>
<organism evidence="5 6">
    <name type="scientific">Lactiplantibacillus mudanjiangensis</name>
    <dbReference type="NCBI Taxonomy" id="1296538"/>
    <lineage>
        <taxon>Bacteria</taxon>
        <taxon>Bacillati</taxon>
        <taxon>Bacillota</taxon>
        <taxon>Bacilli</taxon>
        <taxon>Lactobacillales</taxon>
        <taxon>Lactobacillaceae</taxon>
        <taxon>Lactiplantibacillus</taxon>
    </lineage>
</organism>
<dbReference type="PANTHER" id="PTHR31339">
    <property type="entry name" value="PECTIN LYASE-RELATED"/>
    <property type="match status" value="1"/>
</dbReference>